<protein>
    <submittedName>
        <fullName evidence="1">Uncharacterized protein</fullName>
    </submittedName>
</protein>
<gene>
    <name evidence="1" type="ORF">Taro_055881</name>
</gene>
<dbReference type="Proteomes" id="UP000652761">
    <property type="component" value="Unassembled WGS sequence"/>
</dbReference>
<name>A0A843XUK4_COLES</name>
<accession>A0A843XUK4</accession>
<dbReference type="EMBL" id="NMUH01014066">
    <property type="protein sequence ID" value="MQM22823.1"/>
    <property type="molecule type" value="Genomic_DNA"/>
</dbReference>
<proteinExistence type="predicted"/>
<keyword evidence="2" id="KW-1185">Reference proteome</keyword>
<comment type="caution">
    <text evidence="1">The sequence shown here is derived from an EMBL/GenBank/DDBJ whole genome shotgun (WGS) entry which is preliminary data.</text>
</comment>
<sequence>MRVFLQFSQSWDISAIFPDIEVFLQFSQTSGYFCDFPNHGGYFCNLSLDQGISAICPLIRQTGGTGGSPTGSAGPTGHRWDSHRARTLVGAPTGRAALVGIPPGAQPRWGSHRVCARPRWGSHRAHSPGGDPTGHTAPVGVPPGVRNTLVGLPPGAQPRWQSHRVCARPRWGSHQDSMGDYADETCLSSFAQRLDFNIF</sequence>
<reference evidence="1" key="1">
    <citation type="submission" date="2017-07" db="EMBL/GenBank/DDBJ databases">
        <title>Taro Niue Genome Assembly and Annotation.</title>
        <authorList>
            <person name="Atibalentja N."/>
            <person name="Keating K."/>
            <person name="Fields C.J."/>
        </authorList>
    </citation>
    <scope>NUCLEOTIDE SEQUENCE</scope>
    <source>
        <strain evidence="1">Niue_2</strain>
        <tissue evidence="1">Leaf</tissue>
    </source>
</reference>
<evidence type="ECO:0000313" key="1">
    <source>
        <dbReference type="EMBL" id="MQM22823.1"/>
    </source>
</evidence>
<organism evidence="1 2">
    <name type="scientific">Colocasia esculenta</name>
    <name type="common">Wild taro</name>
    <name type="synonym">Arum esculentum</name>
    <dbReference type="NCBI Taxonomy" id="4460"/>
    <lineage>
        <taxon>Eukaryota</taxon>
        <taxon>Viridiplantae</taxon>
        <taxon>Streptophyta</taxon>
        <taxon>Embryophyta</taxon>
        <taxon>Tracheophyta</taxon>
        <taxon>Spermatophyta</taxon>
        <taxon>Magnoliopsida</taxon>
        <taxon>Liliopsida</taxon>
        <taxon>Araceae</taxon>
        <taxon>Aroideae</taxon>
        <taxon>Colocasieae</taxon>
        <taxon>Colocasia</taxon>
    </lineage>
</organism>
<dbReference type="AlphaFoldDB" id="A0A843XUK4"/>
<evidence type="ECO:0000313" key="2">
    <source>
        <dbReference type="Proteomes" id="UP000652761"/>
    </source>
</evidence>